<accession>A0A088E6E3</accession>
<dbReference type="Proteomes" id="UP000062398">
    <property type="component" value="Chromosome"/>
</dbReference>
<evidence type="ECO:0000313" key="2">
    <source>
        <dbReference type="EMBL" id="AKV74743.1"/>
    </source>
</evidence>
<dbReference type="Proteomes" id="UP000068832">
    <property type="component" value="Chromosome"/>
</dbReference>
<evidence type="ECO:0000313" key="12">
    <source>
        <dbReference type="Proteomes" id="UP000068832"/>
    </source>
</evidence>
<dbReference type="PATRIC" id="fig|43687.5.peg.1901"/>
<dbReference type="GeneID" id="71963904"/>
<evidence type="ECO:0000313" key="8">
    <source>
        <dbReference type="Proteomes" id="UP000056255"/>
    </source>
</evidence>
<evidence type="ECO:0000313" key="11">
    <source>
        <dbReference type="Proteomes" id="UP000062475"/>
    </source>
</evidence>
<evidence type="ECO:0000313" key="6">
    <source>
        <dbReference type="EMBL" id="AKV83713.1"/>
    </source>
</evidence>
<evidence type="ECO:0000313" key="4">
    <source>
        <dbReference type="EMBL" id="AKV79231.1"/>
    </source>
</evidence>
<reference evidence="9 10" key="2">
    <citation type="journal article" date="2015" name="Genome Announc.">
        <title>Complete Genome Sequences of Evolved Arsenate-Resistant Metallosphaera sedula Strains.</title>
        <authorList>
            <person name="Ai C."/>
            <person name="McCarthy S."/>
            <person name="Schackwitz W."/>
            <person name="Martin J."/>
            <person name="Lipzen A."/>
            <person name="Blum P."/>
        </authorList>
    </citation>
    <scope>NUCLEOTIDE SEQUENCE [LARGE SCALE GENOMIC DNA]</scope>
    <source>
        <strain evidence="4 10">ARS120-1</strain>
        <strain evidence="5 9">ARS120-2</strain>
        <strain evidence="2 12">ARS50-1</strain>
        <strain evidence="3 11">ARS50-2</strain>
    </source>
</reference>
<dbReference type="EMBL" id="CP012173">
    <property type="protein sequence ID" value="AKV76980.1"/>
    <property type="molecule type" value="Genomic_DNA"/>
</dbReference>
<dbReference type="EMBL" id="CP012174">
    <property type="protein sequence ID" value="AKV79231.1"/>
    <property type="molecule type" value="Genomic_DNA"/>
</dbReference>
<evidence type="ECO:0000313" key="5">
    <source>
        <dbReference type="EMBL" id="AKV81476.1"/>
    </source>
</evidence>
<dbReference type="RefSeq" id="WP_012021709.1">
    <property type="nucleotide sequence ID" value="NZ_AP019770.1"/>
</dbReference>
<evidence type="ECO:0000313" key="7">
    <source>
        <dbReference type="Proteomes" id="UP000029084"/>
    </source>
</evidence>
<evidence type="ECO:0000313" key="9">
    <source>
        <dbReference type="Proteomes" id="UP000061362"/>
    </source>
</evidence>
<dbReference type="Proteomes" id="UP000029084">
    <property type="component" value="Chromosome"/>
</dbReference>
<dbReference type="EMBL" id="CP012175">
    <property type="protein sequence ID" value="AKV81476.1"/>
    <property type="molecule type" value="Genomic_DNA"/>
</dbReference>
<dbReference type="EMBL" id="CP012176">
    <property type="protein sequence ID" value="AKV83713.1"/>
    <property type="molecule type" value="Genomic_DNA"/>
</dbReference>
<dbReference type="EMBL" id="CP008822">
    <property type="protein sequence ID" value="AIM27906.1"/>
    <property type="molecule type" value="Genomic_DNA"/>
</dbReference>
<dbReference type="AlphaFoldDB" id="A0A088E6E3"/>
<protein>
    <submittedName>
        <fullName evidence="1">Uncharacterized protein</fullName>
    </submittedName>
</protein>
<sequence>MGEVLIQNEAREVATITGEQLLQKIAAALGIVMTVESVTTETECEALQLQGSCSNPLNPQRYAMNPALVTPTRWAPTDGQRGARTISTQTPPDVFDFVRHGVLVKTDSCVGGSCVYVFIGGTSSSWFGGADRLTVFQGGAEFVATGNKGFASSLTVKGYPLMMLPVKGGVKNFVQPYNPSCEVSAEQKLVNRLSGPVLRGIGMVQQAINHLSWAGAGMIPTYVPEILYDVYSRTLNYTTQVYQREAPNRNRYFIVNSVRQKLIGISDDSPTFLPTLIGMPDISLMDLPTVAVYPNLGAVSGLCRRSDINLIKQIFTDLDLYLKTQNPMIQGAPVLVGGLCTGECSSLNVAGFITPPSSTYLDLPQYSASILYPTPRSWATQDLEDYARQLGIYDQFMTSFNATLKAAEAEVVLTSLGLEQEIATKLINSVSWLGSLFQHDAKDVAKMINDEIKREDHTHTDELGQELHDAYLCYRFGHC</sequence>
<reference evidence="1 7" key="1">
    <citation type="journal article" date="2014" name="J. Bacteriol.">
        <title>Role of an Archaeal PitA Transporter in the Copper and Arsenic Resistance of Metallosphaera sedula, an Extreme Thermoacidophile.</title>
        <authorList>
            <person name="McCarthy S."/>
            <person name="Ai C."/>
            <person name="Wheaton G."/>
            <person name="Tevatia R."/>
            <person name="Eckrich V."/>
            <person name="Kelly R."/>
            <person name="Blum P."/>
        </authorList>
    </citation>
    <scope>NUCLEOTIDE SEQUENCE [LARGE SCALE GENOMIC DNA]</scope>
    <source>
        <strain evidence="1 7">CuR1</strain>
    </source>
</reference>
<dbReference type="Proteomes" id="UP000056255">
    <property type="component" value="Chromosome"/>
</dbReference>
<name>A0A088E6E3_9CREN</name>
<evidence type="ECO:0000313" key="3">
    <source>
        <dbReference type="EMBL" id="AKV76980.1"/>
    </source>
</evidence>
<dbReference type="Proteomes" id="UP000061362">
    <property type="component" value="Chromosome"/>
</dbReference>
<proteinExistence type="predicted"/>
<dbReference type="EMBL" id="CP012172">
    <property type="protein sequence ID" value="AKV74743.1"/>
    <property type="molecule type" value="Genomic_DNA"/>
</dbReference>
<organism evidence="1 7">
    <name type="scientific">Metallosphaera sedula</name>
    <dbReference type="NCBI Taxonomy" id="43687"/>
    <lineage>
        <taxon>Archaea</taxon>
        <taxon>Thermoproteota</taxon>
        <taxon>Thermoprotei</taxon>
        <taxon>Sulfolobales</taxon>
        <taxon>Sulfolobaceae</taxon>
        <taxon>Metallosphaera</taxon>
    </lineage>
</organism>
<dbReference type="Proteomes" id="UP000062475">
    <property type="component" value="Chromosome"/>
</dbReference>
<reference evidence="6 8" key="3">
    <citation type="submission" date="2015-07" db="EMBL/GenBank/DDBJ databases">
        <title>Physiological, transcriptional responses and genome re-sequencing of acid resistant extremely thermoacidophilic Metallosphaera sedula SARC-M1.</title>
        <authorList>
            <person name="Ai C."/>
            <person name="McCarthy S."/>
            <person name="Eckrich V."/>
            <person name="Rudrappa D."/>
            <person name="Qiu G."/>
            <person name="Blum P."/>
        </authorList>
    </citation>
    <scope>NUCLEOTIDE SEQUENCE [LARGE SCALE GENOMIC DNA]</scope>
    <source>
        <strain evidence="6 8">SARC-M1</strain>
    </source>
</reference>
<evidence type="ECO:0000313" key="1">
    <source>
        <dbReference type="EMBL" id="AIM27906.1"/>
    </source>
</evidence>
<evidence type="ECO:0000313" key="10">
    <source>
        <dbReference type="Proteomes" id="UP000062398"/>
    </source>
</evidence>
<gene>
    <name evidence="1" type="ORF">HA72_1767</name>
    <name evidence="2" type="ORF">MsedA_1803</name>
    <name evidence="3" type="ORF">MsedB_1805</name>
    <name evidence="4" type="ORF">MsedC_1803</name>
    <name evidence="5" type="ORF">MsedD_1804</name>
    <name evidence="6" type="ORF">MsedE_1805</name>
</gene>